<comment type="cofactor">
    <cofactor evidence="1 7">
        <name>pyridoxal 5'-phosphate</name>
        <dbReference type="ChEBI" id="CHEBI:597326"/>
    </cofactor>
</comment>
<dbReference type="GO" id="GO:0031071">
    <property type="term" value="F:cysteine desulfurase activity"/>
    <property type="evidence" value="ECO:0007669"/>
    <property type="project" value="UniProtKB-UniRule"/>
</dbReference>
<keyword evidence="4 8" id="KW-0808">Transferase</keyword>
<gene>
    <name evidence="10" type="ORF">CVU83_01105</name>
</gene>
<dbReference type="EC" id="2.8.1.7" evidence="3 8"/>
<dbReference type="GO" id="GO:0006534">
    <property type="term" value="P:cysteine metabolic process"/>
    <property type="evidence" value="ECO:0007669"/>
    <property type="project" value="UniProtKB-UniRule"/>
</dbReference>
<proteinExistence type="inferred from homology"/>
<dbReference type="EMBL" id="PHAH01000010">
    <property type="protein sequence ID" value="PKM88815.1"/>
    <property type="molecule type" value="Genomic_DNA"/>
</dbReference>
<dbReference type="Gene3D" id="3.40.640.10">
    <property type="entry name" value="Type I PLP-dependent aspartate aminotransferase-like (Major domain)"/>
    <property type="match status" value="1"/>
</dbReference>
<dbReference type="PANTHER" id="PTHR43586:SF8">
    <property type="entry name" value="CYSTEINE DESULFURASE 1, CHLOROPLASTIC"/>
    <property type="match status" value="1"/>
</dbReference>
<dbReference type="InterPro" id="IPR000192">
    <property type="entry name" value="Aminotrans_V_dom"/>
</dbReference>
<name>A0A2N2E237_9BACT</name>
<evidence type="ECO:0000256" key="4">
    <source>
        <dbReference type="ARBA" id="ARBA00022679"/>
    </source>
</evidence>
<evidence type="ECO:0000256" key="2">
    <source>
        <dbReference type="ARBA" id="ARBA00010447"/>
    </source>
</evidence>
<dbReference type="PROSITE" id="PS00595">
    <property type="entry name" value="AA_TRANSFER_CLASS_5"/>
    <property type="match status" value="1"/>
</dbReference>
<dbReference type="Pfam" id="PF00266">
    <property type="entry name" value="Aminotran_5"/>
    <property type="match status" value="1"/>
</dbReference>
<evidence type="ECO:0000256" key="3">
    <source>
        <dbReference type="ARBA" id="ARBA00012239"/>
    </source>
</evidence>
<organism evidence="10 11">
    <name type="scientific">Candidatus Falkowbacteria bacterium HGW-Falkowbacteria-2</name>
    <dbReference type="NCBI Taxonomy" id="2013769"/>
    <lineage>
        <taxon>Bacteria</taxon>
        <taxon>Candidatus Falkowiibacteriota</taxon>
    </lineage>
</organism>
<evidence type="ECO:0000256" key="5">
    <source>
        <dbReference type="ARBA" id="ARBA00022898"/>
    </source>
</evidence>
<comment type="catalytic activity">
    <reaction evidence="6 8">
        <text>(sulfur carrier)-H + L-cysteine = (sulfur carrier)-SH + L-alanine</text>
        <dbReference type="Rhea" id="RHEA:43892"/>
        <dbReference type="Rhea" id="RHEA-COMP:14737"/>
        <dbReference type="Rhea" id="RHEA-COMP:14739"/>
        <dbReference type="ChEBI" id="CHEBI:29917"/>
        <dbReference type="ChEBI" id="CHEBI:35235"/>
        <dbReference type="ChEBI" id="CHEBI:57972"/>
        <dbReference type="ChEBI" id="CHEBI:64428"/>
        <dbReference type="EC" id="2.8.1.7"/>
    </reaction>
</comment>
<dbReference type="SUPFAM" id="SSF53383">
    <property type="entry name" value="PLP-dependent transferases"/>
    <property type="match status" value="1"/>
</dbReference>
<protein>
    <recommendedName>
        <fullName evidence="3 8">Cysteine desulfurase</fullName>
        <ecNumber evidence="3 8">2.8.1.7</ecNumber>
    </recommendedName>
</protein>
<dbReference type="Gene3D" id="3.90.1150.10">
    <property type="entry name" value="Aspartate Aminotransferase, domain 1"/>
    <property type="match status" value="1"/>
</dbReference>
<comment type="caution">
    <text evidence="10">The sequence shown here is derived from an EMBL/GenBank/DDBJ whole genome shotgun (WGS) entry which is preliminary data.</text>
</comment>
<evidence type="ECO:0000256" key="6">
    <source>
        <dbReference type="ARBA" id="ARBA00050776"/>
    </source>
</evidence>
<dbReference type="InterPro" id="IPR015421">
    <property type="entry name" value="PyrdxlP-dep_Trfase_major"/>
</dbReference>
<dbReference type="AlphaFoldDB" id="A0A2N2E237"/>
<feature type="domain" description="Aminotransferase class V" evidence="9">
    <location>
        <begin position="21"/>
        <end position="390"/>
    </location>
</feature>
<dbReference type="CDD" id="cd06453">
    <property type="entry name" value="SufS_like"/>
    <property type="match status" value="1"/>
</dbReference>
<comment type="similarity">
    <text evidence="2 8">Belongs to the class-V pyridoxal-phosphate-dependent aminotransferase family. Csd subfamily.</text>
</comment>
<sequence>MKDYRPDFPLLERRYEGHKLIYFDNAATTPKPQATLDALGDYYLYHNANINRGPNFLSDEATILFEDARAEVVSFIGADRDEIIFTTGATAGINLVARSWGEGNLKKGDVIALSRAEHHANLVPWLQLKEKIGIKIKYIDLDADGSFDDKSLDNVFAEPKLKLLAITQASNVIGRYYDLKLILKRARELKIVTLVDAAQSVAHRRLNVKELGCDFLVFSGHKLFAPAGTGVLFGRAELLKAMTPFLGGGGMISEVSFDSFEVDDIPTKFEAGTPNIEGAITLGASCRYLKTIGHDELEVRENELSSYFLKRLAEFEYIKLVGGTKDRLPLFAMTIDGVHPHDAADLLGEQGIILRAGRHCAHPLHDYLGINATLRVSLAFYNTKEEIDEFFAVIAEIRQSIKS</sequence>
<comment type="function">
    <text evidence="8">Catalyzes the removal of elemental sulfur and selenium atoms from L-cysteine, L-cystine, L-selenocysteine, and L-selenocystine to produce L-alanine.</text>
</comment>
<evidence type="ECO:0000256" key="1">
    <source>
        <dbReference type="ARBA" id="ARBA00001933"/>
    </source>
</evidence>
<reference evidence="10 11" key="1">
    <citation type="journal article" date="2017" name="ISME J.">
        <title>Potential for microbial H2 and metal transformations associated with novel bacteria and archaea in deep terrestrial subsurface sediments.</title>
        <authorList>
            <person name="Hernsdorf A.W."/>
            <person name="Amano Y."/>
            <person name="Miyakawa K."/>
            <person name="Ise K."/>
            <person name="Suzuki Y."/>
            <person name="Anantharaman K."/>
            <person name="Probst A."/>
            <person name="Burstein D."/>
            <person name="Thomas B.C."/>
            <person name="Banfield J.F."/>
        </authorList>
    </citation>
    <scope>NUCLEOTIDE SEQUENCE [LARGE SCALE GENOMIC DNA]</scope>
    <source>
        <strain evidence="10">HGW-Falkowbacteria-2</strain>
    </source>
</reference>
<dbReference type="InterPro" id="IPR020578">
    <property type="entry name" value="Aminotrans_V_PyrdxlP_BS"/>
</dbReference>
<evidence type="ECO:0000256" key="8">
    <source>
        <dbReference type="RuleBase" id="RU004506"/>
    </source>
</evidence>
<dbReference type="InterPro" id="IPR010970">
    <property type="entry name" value="Cys_dSase_SufS"/>
</dbReference>
<dbReference type="GO" id="GO:0030170">
    <property type="term" value="F:pyridoxal phosphate binding"/>
    <property type="evidence" value="ECO:0007669"/>
    <property type="project" value="UniProtKB-UniRule"/>
</dbReference>
<dbReference type="NCBIfam" id="TIGR01979">
    <property type="entry name" value="sufS"/>
    <property type="match status" value="1"/>
</dbReference>
<evidence type="ECO:0000313" key="10">
    <source>
        <dbReference type="EMBL" id="PKM88815.1"/>
    </source>
</evidence>
<dbReference type="InterPro" id="IPR015422">
    <property type="entry name" value="PyrdxlP-dep_Trfase_small"/>
</dbReference>
<keyword evidence="5 8" id="KW-0663">Pyridoxal phosphate</keyword>
<evidence type="ECO:0000313" key="11">
    <source>
        <dbReference type="Proteomes" id="UP000233325"/>
    </source>
</evidence>
<accession>A0A2N2E237</accession>
<dbReference type="Proteomes" id="UP000233325">
    <property type="component" value="Unassembled WGS sequence"/>
</dbReference>
<dbReference type="PANTHER" id="PTHR43586">
    <property type="entry name" value="CYSTEINE DESULFURASE"/>
    <property type="match status" value="1"/>
</dbReference>
<evidence type="ECO:0000259" key="9">
    <source>
        <dbReference type="Pfam" id="PF00266"/>
    </source>
</evidence>
<evidence type="ECO:0000256" key="7">
    <source>
        <dbReference type="RuleBase" id="RU004504"/>
    </source>
</evidence>
<dbReference type="InterPro" id="IPR015424">
    <property type="entry name" value="PyrdxlP-dep_Trfase"/>
</dbReference>